<comment type="catalytic activity">
    <reaction evidence="8">
        <text>L-tyrosyl-[protein] + UTP = O-(5'-uridylyl)-L-tyrosyl-[protein] + diphosphate</text>
        <dbReference type="Rhea" id="RHEA:83887"/>
        <dbReference type="Rhea" id="RHEA-COMP:10136"/>
        <dbReference type="Rhea" id="RHEA-COMP:20238"/>
        <dbReference type="ChEBI" id="CHEBI:33019"/>
        <dbReference type="ChEBI" id="CHEBI:46398"/>
        <dbReference type="ChEBI" id="CHEBI:46858"/>
        <dbReference type="ChEBI" id="CHEBI:90602"/>
    </reaction>
</comment>
<evidence type="ECO:0000256" key="8">
    <source>
        <dbReference type="HAMAP-Rule" id="MF_00692"/>
    </source>
</evidence>
<feature type="binding site" evidence="8">
    <location>
        <position position="115"/>
    </location>
    <ligand>
        <name>ATP</name>
        <dbReference type="ChEBI" id="CHEBI:30616"/>
    </ligand>
</feature>
<evidence type="ECO:0000256" key="6">
    <source>
        <dbReference type="ARBA" id="ARBA00022840"/>
    </source>
</evidence>
<proteinExistence type="inferred from homology"/>
<comment type="function">
    <text evidence="8">Nucleotidyltransferase involved in the post-translational modification of proteins. It can catalyze the addition of adenosine monophosphate (AMP) or uridine monophosphate (UMP) to a protein, resulting in modifications known as AMPylation and UMPylation.</text>
</comment>
<dbReference type="InterPro" id="IPR003846">
    <property type="entry name" value="SelO"/>
</dbReference>
<keyword evidence="4 8" id="KW-0479">Metal-binding</keyword>
<evidence type="ECO:0000256" key="2">
    <source>
        <dbReference type="ARBA" id="ARBA00022679"/>
    </source>
</evidence>
<evidence type="ECO:0000256" key="4">
    <source>
        <dbReference type="ARBA" id="ARBA00022723"/>
    </source>
</evidence>
<evidence type="ECO:0000256" key="3">
    <source>
        <dbReference type="ARBA" id="ARBA00022695"/>
    </source>
</evidence>
<keyword evidence="3 8" id="KW-0548">Nucleotidyltransferase</keyword>
<accession>A0ABX8VM82</accession>
<dbReference type="PANTHER" id="PTHR32057">
    <property type="entry name" value="PROTEIN ADENYLYLTRANSFERASE SELO, MITOCHONDRIAL"/>
    <property type="match status" value="1"/>
</dbReference>
<comment type="similarity">
    <text evidence="1 8">Belongs to the SELO family.</text>
</comment>
<sequence length="476" mass="51754">MSIAPDTTVVLGHRFATEVPEIALRWQAEAAPDPRLLVLNETLAAELGLNPEWLRGPDGIGLLVGTQLPADAEPVAQGYAGHQFGGYVPRLGDGRALLLGELVDTEGRLRDLHLKGSGRTPFARGGDGLAAVGPMLREYVISEAMHALGIPTTRSLSVVATGRTVQRETVLDGAVLARVASSHLRVGSFQYVSAAGESEVLRRLADHAISRHYPAAADADKPYLALLESVIAVQADLIAQWMLVGFIHGVMNTDNMTISGETIDYGPCAFMDTFDPKTVFSSIDSWGRYAYGNQPTIAAWNLARFAEALLGLIDDDQDRAVERATASLQQFPQLYSAAYAAGMRRKLGLSENVDDAAAQKLCEDLVALLESERVDYTSFFRRLAGGVVEPAFEAWAGRWRELDPDVEAMQRANPVYIPRNHLVEEALTAASAGDMELFDRLLRVVSSPYDERPGFERYADPAPEDFGNCFQTFCGT</sequence>
<protein>
    <recommendedName>
        <fullName evidence="8">Protein nucleotidyltransferase YdiU</fullName>
        <ecNumber evidence="8">2.7.7.-</ecNumber>
    </recommendedName>
    <alternativeName>
        <fullName evidence="8">Protein adenylyltransferase YdiU</fullName>
        <ecNumber evidence="8">2.7.7.108</ecNumber>
    </alternativeName>
    <alternativeName>
        <fullName evidence="8">Protein uridylyltransferase YdiU</fullName>
        <ecNumber evidence="8">2.7.7.-</ecNumber>
    </alternativeName>
</protein>
<dbReference type="RefSeq" id="WP_096311082.1">
    <property type="nucleotide sequence ID" value="NZ_BAAAVX010000045.1"/>
</dbReference>
<feature type="binding site" evidence="8">
    <location>
        <position position="264"/>
    </location>
    <ligand>
        <name>ATP</name>
        <dbReference type="ChEBI" id="CHEBI:30616"/>
    </ligand>
</feature>
<keyword evidence="2 8" id="KW-0808">Transferase</keyword>
<feature type="binding site" evidence="8">
    <location>
        <position position="178"/>
    </location>
    <ligand>
        <name>ATP</name>
        <dbReference type="ChEBI" id="CHEBI:30616"/>
    </ligand>
</feature>
<dbReference type="EMBL" id="CP080333">
    <property type="protein sequence ID" value="QYL18881.1"/>
    <property type="molecule type" value="Genomic_DNA"/>
</dbReference>
<feature type="binding site" evidence="8">
    <location>
        <position position="255"/>
    </location>
    <ligand>
        <name>Mg(2+)</name>
        <dbReference type="ChEBI" id="CHEBI:18420"/>
    </ligand>
</feature>
<evidence type="ECO:0000256" key="1">
    <source>
        <dbReference type="ARBA" id="ARBA00009747"/>
    </source>
</evidence>
<keyword evidence="8" id="KW-0464">Manganese</keyword>
<comment type="catalytic activity">
    <reaction evidence="8">
        <text>L-seryl-[protein] + ATP = 3-O-(5'-adenylyl)-L-seryl-[protein] + diphosphate</text>
        <dbReference type="Rhea" id="RHEA:58120"/>
        <dbReference type="Rhea" id="RHEA-COMP:9863"/>
        <dbReference type="Rhea" id="RHEA-COMP:15073"/>
        <dbReference type="ChEBI" id="CHEBI:29999"/>
        <dbReference type="ChEBI" id="CHEBI:30616"/>
        <dbReference type="ChEBI" id="CHEBI:33019"/>
        <dbReference type="ChEBI" id="CHEBI:142516"/>
        <dbReference type="EC" id="2.7.7.108"/>
    </reaction>
</comment>
<feature type="binding site" evidence="8">
    <location>
        <position position="94"/>
    </location>
    <ligand>
        <name>ATP</name>
        <dbReference type="ChEBI" id="CHEBI:30616"/>
    </ligand>
</feature>
<feature type="binding site" evidence="8">
    <location>
        <position position="264"/>
    </location>
    <ligand>
        <name>Mg(2+)</name>
        <dbReference type="ChEBI" id="CHEBI:18420"/>
    </ligand>
</feature>
<dbReference type="EC" id="2.7.7.108" evidence="8"/>
<dbReference type="NCBIfam" id="NF000658">
    <property type="entry name" value="PRK00029.1"/>
    <property type="match status" value="1"/>
</dbReference>
<comment type="catalytic activity">
    <reaction evidence="8">
        <text>L-histidyl-[protein] + UTP = N(tele)-(5'-uridylyl)-L-histidyl-[protein] + diphosphate</text>
        <dbReference type="Rhea" id="RHEA:83891"/>
        <dbReference type="Rhea" id="RHEA-COMP:9745"/>
        <dbReference type="Rhea" id="RHEA-COMP:20239"/>
        <dbReference type="ChEBI" id="CHEBI:29979"/>
        <dbReference type="ChEBI" id="CHEBI:33019"/>
        <dbReference type="ChEBI" id="CHEBI:46398"/>
        <dbReference type="ChEBI" id="CHEBI:233474"/>
    </reaction>
</comment>
<dbReference type="PANTHER" id="PTHR32057:SF14">
    <property type="entry name" value="PROTEIN ADENYLYLTRANSFERASE SELO, MITOCHONDRIAL"/>
    <property type="match status" value="1"/>
</dbReference>
<evidence type="ECO:0000313" key="10">
    <source>
        <dbReference type="Proteomes" id="UP000825367"/>
    </source>
</evidence>
<comment type="catalytic activity">
    <reaction evidence="8">
        <text>L-seryl-[protein] + UTP = O-(5'-uridylyl)-L-seryl-[protein] + diphosphate</text>
        <dbReference type="Rhea" id="RHEA:64604"/>
        <dbReference type="Rhea" id="RHEA-COMP:9863"/>
        <dbReference type="Rhea" id="RHEA-COMP:16635"/>
        <dbReference type="ChEBI" id="CHEBI:29999"/>
        <dbReference type="ChEBI" id="CHEBI:33019"/>
        <dbReference type="ChEBI" id="CHEBI:46398"/>
        <dbReference type="ChEBI" id="CHEBI:156051"/>
    </reaction>
</comment>
<dbReference type="Proteomes" id="UP000825367">
    <property type="component" value="Chromosome"/>
</dbReference>
<evidence type="ECO:0000256" key="7">
    <source>
        <dbReference type="ARBA" id="ARBA00022842"/>
    </source>
</evidence>
<dbReference type="HAMAP" id="MF_00692">
    <property type="entry name" value="SelO"/>
    <property type="match status" value="1"/>
</dbReference>
<name>A0ABX8VM82_9MYCO</name>
<reference evidence="9 10" key="1">
    <citation type="submission" date="2021-07" db="EMBL/GenBank/DDBJ databases">
        <title>Whole genome sequencing of non-tuberculosis mycobacteria type-strains.</title>
        <authorList>
            <person name="Igarashi Y."/>
            <person name="Osugi A."/>
            <person name="Mitarai S."/>
        </authorList>
    </citation>
    <scope>NUCLEOTIDE SEQUENCE [LARGE SCALE GENOMIC DNA]</scope>
    <source>
        <strain evidence="9 10">JCM 16370</strain>
    </source>
</reference>
<feature type="binding site" evidence="8">
    <location>
        <position position="95"/>
    </location>
    <ligand>
        <name>ATP</name>
        <dbReference type="ChEBI" id="CHEBI:30616"/>
    </ligand>
</feature>
<keyword evidence="5 8" id="KW-0547">Nucleotide-binding</keyword>
<feature type="binding site" evidence="8">
    <location>
        <position position="92"/>
    </location>
    <ligand>
        <name>ATP</name>
        <dbReference type="ChEBI" id="CHEBI:30616"/>
    </ligand>
</feature>
<gene>
    <name evidence="8" type="primary">ydiU</name>
    <name evidence="8" type="synonym">selO</name>
    <name evidence="9" type="ORF">K0O64_10515</name>
</gene>
<feature type="binding site" evidence="8">
    <location>
        <position position="128"/>
    </location>
    <ligand>
        <name>ATP</name>
        <dbReference type="ChEBI" id="CHEBI:30616"/>
    </ligand>
</feature>
<dbReference type="EC" id="2.7.7.-" evidence="8"/>
<evidence type="ECO:0000256" key="5">
    <source>
        <dbReference type="ARBA" id="ARBA00022741"/>
    </source>
</evidence>
<feature type="binding site" evidence="8">
    <location>
        <position position="127"/>
    </location>
    <ligand>
        <name>ATP</name>
        <dbReference type="ChEBI" id="CHEBI:30616"/>
    </ligand>
</feature>
<dbReference type="Pfam" id="PF02696">
    <property type="entry name" value="SelO"/>
    <property type="match status" value="1"/>
</dbReference>
<comment type="catalytic activity">
    <reaction evidence="8">
        <text>L-threonyl-[protein] + ATP = 3-O-(5'-adenylyl)-L-threonyl-[protein] + diphosphate</text>
        <dbReference type="Rhea" id="RHEA:54292"/>
        <dbReference type="Rhea" id="RHEA-COMP:11060"/>
        <dbReference type="Rhea" id="RHEA-COMP:13847"/>
        <dbReference type="ChEBI" id="CHEBI:30013"/>
        <dbReference type="ChEBI" id="CHEBI:30616"/>
        <dbReference type="ChEBI" id="CHEBI:33019"/>
        <dbReference type="ChEBI" id="CHEBI:138113"/>
        <dbReference type="EC" id="2.7.7.108"/>
    </reaction>
</comment>
<feature type="binding site" evidence="8">
    <location>
        <position position="185"/>
    </location>
    <ligand>
        <name>ATP</name>
        <dbReference type="ChEBI" id="CHEBI:30616"/>
    </ligand>
</feature>
<keyword evidence="10" id="KW-1185">Reference proteome</keyword>
<evidence type="ECO:0000313" key="9">
    <source>
        <dbReference type="EMBL" id="QYL18881.1"/>
    </source>
</evidence>
<comment type="cofactor">
    <cofactor evidence="8">
        <name>Mg(2+)</name>
        <dbReference type="ChEBI" id="CHEBI:18420"/>
    </cofactor>
    <cofactor evidence="8">
        <name>Mn(2+)</name>
        <dbReference type="ChEBI" id="CHEBI:29035"/>
    </cofactor>
</comment>
<organism evidence="9 10">
    <name type="scientific">Mycolicibacterium pallens</name>
    <dbReference type="NCBI Taxonomy" id="370524"/>
    <lineage>
        <taxon>Bacteria</taxon>
        <taxon>Bacillati</taxon>
        <taxon>Actinomycetota</taxon>
        <taxon>Actinomycetes</taxon>
        <taxon>Mycobacteriales</taxon>
        <taxon>Mycobacteriaceae</taxon>
        <taxon>Mycolicibacterium</taxon>
    </lineage>
</organism>
<keyword evidence="6 8" id="KW-0067">ATP-binding</keyword>
<keyword evidence="7 8" id="KW-0460">Magnesium</keyword>
<comment type="catalytic activity">
    <reaction evidence="8">
        <text>L-tyrosyl-[protein] + ATP = O-(5'-adenylyl)-L-tyrosyl-[protein] + diphosphate</text>
        <dbReference type="Rhea" id="RHEA:54288"/>
        <dbReference type="Rhea" id="RHEA-COMP:10136"/>
        <dbReference type="Rhea" id="RHEA-COMP:13846"/>
        <dbReference type="ChEBI" id="CHEBI:30616"/>
        <dbReference type="ChEBI" id="CHEBI:33019"/>
        <dbReference type="ChEBI" id="CHEBI:46858"/>
        <dbReference type="ChEBI" id="CHEBI:83624"/>
        <dbReference type="EC" id="2.7.7.108"/>
    </reaction>
</comment>
<feature type="active site" description="Proton acceptor" evidence="8">
    <location>
        <position position="254"/>
    </location>
</feature>